<dbReference type="SUPFAM" id="SSF53474">
    <property type="entry name" value="alpha/beta-Hydrolases"/>
    <property type="match status" value="1"/>
</dbReference>
<keyword evidence="3" id="KW-1185">Reference proteome</keyword>
<dbReference type="AlphaFoldDB" id="A0A1C0YKQ7"/>
<dbReference type="PANTHER" id="PTHR43358:SF5">
    <property type="entry name" value="EXPORTED PROTEIN"/>
    <property type="match status" value="1"/>
</dbReference>
<feature type="domain" description="Serine aminopeptidase S33" evidence="1">
    <location>
        <begin position="88"/>
        <end position="183"/>
    </location>
</feature>
<gene>
    <name evidence="2" type="ORF">A6M13_10735</name>
</gene>
<evidence type="ECO:0000313" key="3">
    <source>
        <dbReference type="Proteomes" id="UP000093199"/>
    </source>
</evidence>
<dbReference type="PANTHER" id="PTHR43358">
    <property type="entry name" value="ALPHA/BETA-HYDROLASE"/>
    <property type="match status" value="1"/>
</dbReference>
<dbReference type="InterPro" id="IPR029058">
    <property type="entry name" value="AB_hydrolase_fold"/>
</dbReference>
<organism evidence="2 3">
    <name type="scientific">Caryophanon tenue</name>
    <dbReference type="NCBI Taxonomy" id="33978"/>
    <lineage>
        <taxon>Bacteria</taxon>
        <taxon>Bacillati</taxon>
        <taxon>Bacillota</taxon>
        <taxon>Bacilli</taxon>
        <taxon>Bacillales</taxon>
        <taxon>Caryophanaceae</taxon>
        <taxon>Caryophanon</taxon>
    </lineage>
</organism>
<dbReference type="Proteomes" id="UP000093199">
    <property type="component" value="Unassembled WGS sequence"/>
</dbReference>
<dbReference type="RefSeq" id="WP_066543544.1">
    <property type="nucleotide sequence ID" value="NZ_MASJ01000003.1"/>
</dbReference>
<dbReference type="OrthoDB" id="9776685at2"/>
<proteinExistence type="predicted"/>
<protein>
    <recommendedName>
        <fullName evidence="1">Serine aminopeptidase S33 domain-containing protein</fullName>
    </recommendedName>
</protein>
<name>A0A1C0YKQ7_9BACL</name>
<sequence length="306" mass="34441">MKKRTWLIPTIAASVAAAAVSSLGVHISNRIMYIKKKEDTTILQREIDAKRYDEAWFQQCTKETLTIDSPNGYLLKGYFLRPLDTPNTVIICHGVTENKINSARYARMFERLGFNTVIYDHRRHGESGGKTTSYGHYEKFDLQAVVKHVRHIVGEHAAIGIHGESMGAATTLLYAGTIADDADFYISDCAFSSFRALLATIMTSELKMHTLPYHIGQFFVRLRDGYSIGSVTPIDAVRHIEKPVLFLHSLPDAYIPANMSVDLYNAKADQKALHLFEHGAHAQSFNVNPAEYEEVVARFLRQYVAN</sequence>
<accession>A0A1C0YKQ7</accession>
<comment type="caution">
    <text evidence="2">The sequence shown here is derived from an EMBL/GenBank/DDBJ whole genome shotgun (WGS) entry which is preliminary data.</text>
</comment>
<reference evidence="2 3" key="1">
    <citation type="submission" date="2016-07" db="EMBL/GenBank/DDBJ databases">
        <title>Caryophanon tenue genome sequencing.</title>
        <authorList>
            <person name="Verma A."/>
            <person name="Pal Y."/>
            <person name="Krishnamurthi S."/>
        </authorList>
    </citation>
    <scope>NUCLEOTIDE SEQUENCE [LARGE SCALE GENOMIC DNA]</scope>
    <source>
        <strain evidence="2 3">DSM 14152</strain>
    </source>
</reference>
<dbReference type="Gene3D" id="3.40.50.1820">
    <property type="entry name" value="alpha/beta hydrolase"/>
    <property type="match status" value="1"/>
</dbReference>
<dbReference type="InterPro" id="IPR052920">
    <property type="entry name" value="DNA-binding_regulatory"/>
</dbReference>
<evidence type="ECO:0000259" key="1">
    <source>
        <dbReference type="Pfam" id="PF12146"/>
    </source>
</evidence>
<dbReference type="STRING" id="33978.A6M13_10735"/>
<dbReference type="Pfam" id="PF12146">
    <property type="entry name" value="Hydrolase_4"/>
    <property type="match status" value="1"/>
</dbReference>
<dbReference type="InterPro" id="IPR022742">
    <property type="entry name" value="Hydrolase_4"/>
</dbReference>
<evidence type="ECO:0000313" key="2">
    <source>
        <dbReference type="EMBL" id="OCS87767.1"/>
    </source>
</evidence>
<dbReference type="EMBL" id="MASJ01000003">
    <property type="protein sequence ID" value="OCS87767.1"/>
    <property type="molecule type" value="Genomic_DNA"/>
</dbReference>